<evidence type="ECO:0000313" key="2">
    <source>
        <dbReference type="EMBL" id="NYF97515.1"/>
    </source>
</evidence>
<reference evidence="2 3" key="1">
    <citation type="submission" date="2020-07" db="EMBL/GenBank/DDBJ databases">
        <title>Sequencing the genomes of 1000 actinobacteria strains.</title>
        <authorList>
            <person name="Klenk H.-P."/>
        </authorList>
    </citation>
    <scope>NUCLEOTIDE SEQUENCE [LARGE SCALE GENOMIC DNA]</scope>
    <source>
        <strain evidence="2 3">DSM 26154</strain>
    </source>
</reference>
<proteinExistence type="predicted"/>
<dbReference type="Gene3D" id="3.40.960.10">
    <property type="entry name" value="VSR Endonuclease"/>
    <property type="match status" value="1"/>
</dbReference>
<dbReference type="Proteomes" id="UP000554054">
    <property type="component" value="Unassembled WGS sequence"/>
</dbReference>
<dbReference type="Pfam" id="PF04480">
    <property type="entry name" value="DUF559"/>
    <property type="match status" value="1"/>
</dbReference>
<organism evidence="2 3">
    <name type="scientific">Janibacter cremeus</name>
    <dbReference type="NCBI Taxonomy" id="1285192"/>
    <lineage>
        <taxon>Bacteria</taxon>
        <taxon>Bacillati</taxon>
        <taxon>Actinomycetota</taxon>
        <taxon>Actinomycetes</taxon>
        <taxon>Micrococcales</taxon>
        <taxon>Intrasporangiaceae</taxon>
        <taxon>Janibacter</taxon>
    </lineage>
</organism>
<protein>
    <submittedName>
        <fullName evidence="2">Very-short-patch-repair endonuclease</fullName>
    </submittedName>
</protein>
<evidence type="ECO:0000259" key="1">
    <source>
        <dbReference type="Pfam" id="PF04480"/>
    </source>
</evidence>
<accession>A0A852VUP2</accession>
<keyword evidence="2" id="KW-0378">Hydrolase</keyword>
<dbReference type="EMBL" id="JACCAE010000001">
    <property type="protein sequence ID" value="NYF97515.1"/>
    <property type="molecule type" value="Genomic_DNA"/>
</dbReference>
<keyword evidence="2" id="KW-0540">Nuclease</keyword>
<dbReference type="AlphaFoldDB" id="A0A852VUP2"/>
<evidence type="ECO:0000313" key="3">
    <source>
        <dbReference type="Proteomes" id="UP000554054"/>
    </source>
</evidence>
<dbReference type="InterPro" id="IPR007569">
    <property type="entry name" value="DUF559"/>
</dbReference>
<sequence>MDDELSILRDIAVNRVVTTSAAERAGIPRLRMVAMAKGGVLRHLVRGAWSAEQPVDAEDLHLLRTVAVLGRQKDTSAATAHSALVAWGLPVWGADLARVHLIRERSATTRRSRDHTVWSAGPALVEVERAPALPVPIQCAEPAVAIVHAGVAAGAETALIAADAAVGRGLVTARQVEVAAAELPMGTPGAAAIRRALAGVDGRHESPGETRVARVCRELDYELEPQVWIGPWRVDFLLAGTKVVIEFDGKVKYETKEDLLAEKRREDDLRRRGYIIVRIMWADLTRPEQIRQLVEAARLAAAA</sequence>
<keyword evidence="3" id="KW-1185">Reference proteome</keyword>
<keyword evidence="2" id="KW-0255">Endonuclease</keyword>
<dbReference type="InterPro" id="IPR011335">
    <property type="entry name" value="Restrct_endonuc-II-like"/>
</dbReference>
<dbReference type="SUPFAM" id="SSF52980">
    <property type="entry name" value="Restriction endonuclease-like"/>
    <property type="match status" value="1"/>
</dbReference>
<name>A0A852VUP2_9MICO</name>
<dbReference type="RefSeq" id="WP_185990439.1">
    <property type="nucleotide sequence ID" value="NZ_JACCAE010000001.1"/>
</dbReference>
<feature type="domain" description="DUF559" evidence="1">
    <location>
        <begin position="220"/>
        <end position="284"/>
    </location>
</feature>
<gene>
    <name evidence="2" type="ORF">BJY20_000907</name>
</gene>
<dbReference type="GO" id="GO:0004519">
    <property type="term" value="F:endonuclease activity"/>
    <property type="evidence" value="ECO:0007669"/>
    <property type="project" value="UniProtKB-KW"/>
</dbReference>
<comment type="caution">
    <text evidence="2">The sequence shown here is derived from an EMBL/GenBank/DDBJ whole genome shotgun (WGS) entry which is preliminary data.</text>
</comment>